<dbReference type="InterPro" id="IPR055346">
    <property type="entry name" value="Fe-S_cluster_assembly_SufBD"/>
</dbReference>
<dbReference type="Pfam" id="PF01458">
    <property type="entry name" value="SUFBD_core"/>
    <property type="match status" value="1"/>
</dbReference>
<feature type="domain" description="SUF system FeS cluster assembly SufBD core" evidence="2">
    <location>
        <begin position="210"/>
        <end position="452"/>
    </location>
</feature>
<dbReference type="GO" id="GO:0016226">
    <property type="term" value="P:iron-sulfur cluster assembly"/>
    <property type="evidence" value="ECO:0007669"/>
    <property type="project" value="InterPro"/>
</dbReference>
<dbReference type="Pfam" id="PF19295">
    <property type="entry name" value="SufBD_N"/>
    <property type="match status" value="1"/>
</dbReference>
<reference evidence="4 5" key="1">
    <citation type="submission" date="2016-06" db="EMBL/GenBank/DDBJ databases">
        <title>Genome sequence of endosymbiont of Candidatus Endolucinida thiodiazotropha.</title>
        <authorList>
            <person name="Poehlein A."/>
            <person name="Koenig S."/>
            <person name="Heiden S.E."/>
            <person name="Thuermer A."/>
            <person name="Voget S."/>
            <person name="Daniel R."/>
            <person name="Markert S."/>
            <person name="Gros O."/>
            <person name="Schweder T."/>
        </authorList>
    </citation>
    <scope>NUCLEOTIDE SEQUENCE [LARGE SCALE GENOMIC DNA]</scope>
    <source>
        <strain evidence="4 5">COS</strain>
    </source>
</reference>
<keyword evidence="5" id="KW-1185">Reference proteome</keyword>
<dbReference type="PANTHER" id="PTHR30508:SF1">
    <property type="entry name" value="UPF0051 PROTEIN ABCI8, CHLOROPLASTIC-RELATED"/>
    <property type="match status" value="1"/>
</dbReference>
<dbReference type="PANTHER" id="PTHR30508">
    <property type="entry name" value="FES CLUSTER ASSEMBLY PROTEIN SUF"/>
    <property type="match status" value="1"/>
</dbReference>
<dbReference type="InterPro" id="IPR010231">
    <property type="entry name" value="SUF_FeS_clus_asmbl_SufB"/>
</dbReference>
<accession>A0A7Z1AGL2</accession>
<dbReference type="Proteomes" id="UP000094769">
    <property type="component" value="Unassembled WGS sequence"/>
</dbReference>
<dbReference type="NCBIfam" id="NF008773">
    <property type="entry name" value="PRK11814.1"/>
    <property type="match status" value="1"/>
</dbReference>
<dbReference type="InterPro" id="IPR037284">
    <property type="entry name" value="SUF_FeS_clus_asmbl_SufBD_sf"/>
</dbReference>
<dbReference type="InterPro" id="IPR000825">
    <property type="entry name" value="SUF_FeS_clus_asmbl_SufBD_core"/>
</dbReference>
<evidence type="ECO:0000259" key="2">
    <source>
        <dbReference type="Pfam" id="PF01458"/>
    </source>
</evidence>
<dbReference type="InterPro" id="IPR045595">
    <property type="entry name" value="SufBD_N"/>
</dbReference>
<dbReference type="NCBIfam" id="TIGR01980">
    <property type="entry name" value="sufB"/>
    <property type="match status" value="1"/>
</dbReference>
<organism evidence="4 5">
    <name type="scientific">Candidatus Thiodiazotropha endolucinida</name>
    <dbReference type="NCBI Taxonomy" id="1655433"/>
    <lineage>
        <taxon>Bacteria</taxon>
        <taxon>Pseudomonadati</taxon>
        <taxon>Pseudomonadota</taxon>
        <taxon>Gammaproteobacteria</taxon>
        <taxon>Chromatiales</taxon>
        <taxon>Sedimenticolaceae</taxon>
        <taxon>Candidatus Thiodiazotropha</taxon>
    </lineage>
</organism>
<name>A0A7Z1AGL2_9GAMM</name>
<sequence>MGMTDSSVESLISTGYAEGFVTRIESDTLPPGLDESVIRVISSRKDEPEWMLEKRLQAYRHWLSMQQPDWAAIRYPAIDFQAISYYSSPKKKPQLASLDDVDPELLATYEKLGIPLDEQKALAGVAVDAVFDSVSVATTFRETLAEAGVIFCSMSEAIREYPELVQRYMGSVVPYKDNYFAALNSAVFSDGTFVYIPRGVNCPMELSTYFRINEAQTGQFERTLIVAEEGSQVSYLEGCTAPMRDENQLHAAVVELVAMTDAKIKYSTVQNWYPGDSEGRGGIYNFVTKRGDCRGDRSHISWTQVETGSAVTWKYPSCILRGDDSVGEFYSVAVTKGRQQADTGTKMIHMGKNSRSTIVSKGISAMQGSNTYRGLVRIAAKAENARNHTQCDSLLIGDRCGAHTFPYIEVKNPTAQVEHEATTSKVSEDQLFYCRQRGLSDEDAVSMIINGFCKEVFNELPMEFAVEAQKLLAVSLEGAVG</sequence>
<feature type="domain" description="SUF system FeS cluster assembly SufBD N-terminal" evidence="3">
    <location>
        <begin position="142"/>
        <end position="201"/>
    </location>
</feature>
<proteinExistence type="inferred from homology"/>
<gene>
    <name evidence="4" type="primary">sufB</name>
    <name evidence="4" type="ORF">CODIS_07390</name>
</gene>
<evidence type="ECO:0000256" key="1">
    <source>
        <dbReference type="ARBA" id="ARBA00043967"/>
    </source>
</evidence>
<evidence type="ECO:0000313" key="4">
    <source>
        <dbReference type="EMBL" id="ODJ89126.1"/>
    </source>
</evidence>
<dbReference type="AlphaFoldDB" id="A0A7Z1AGL2"/>
<comment type="similarity">
    <text evidence="1">Belongs to the iron-sulfur cluster assembly SufBD family.</text>
</comment>
<comment type="caution">
    <text evidence="4">The sequence shown here is derived from an EMBL/GenBank/DDBJ whole genome shotgun (WGS) entry which is preliminary data.</text>
</comment>
<evidence type="ECO:0000259" key="3">
    <source>
        <dbReference type="Pfam" id="PF19295"/>
    </source>
</evidence>
<protein>
    <submittedName>
        <fullName evidence="4">FeS cluster assembly protein SufB</fullName>
    </submittedName>
</protein>
<dbReference type="EMBL" id="MARB01000003">
    <property type="protein sequence ID" value="ODJ89126.1"/>
    <property type="molecule type" value="Genomic_DNA"/>
</dbReference>
<evidence type="ECO:0000313" key="5">
    <source>
        <dbReference type="Proteomes" id="UP000094769"/>
    </source>
</evidence>
<dbReference type="SUPFAM" id="SSF101960">
    <property type="entry name" value="Stabilizer of iron transporter SufD"/>
    <property type="match status" value="1"/>
</dbReference>